<dbReference type="Pfam" id="PF02674">
    <property type="entry name" value="Colicin_V"/>
    <property type="match status" value="1"/>
</dbReference>
<accession>A0A6L7FZ58</accession>
<keyword evidence="3 5" id="KW-1133">Transmembrane helix</keyword>
<evidence type="ECO:0000256" key="2">
    <source>
        <dbReference type="ARBA" id="ARBA00022692"/>
    </source>
</evidence>
<feature type="transmembrane region" description="Helical" evidence="5">
    <location>
        <begin position="6"/>
        <end position="24"/>
    </location>
</feature>
<reference evidence="6 7" key="1">
    <citation type="submission" date="2019-12" db="EMBL/GenBank/DDBJ databases">
        <authorList>
            <person name="Li M."/>
        </authorList>
    </citation>
    <scope>NUCLEOTIDE SEQUENCE [LARGE SCALE GENOMIC DNA]</scope>
    <source>
        <strain evidence="6 7">GBMRC 2024</strain>
    </source>
</reference>
<gene>
    <name evidence="6" type="ORF">GR170_04255</name>
</gene>
<dbReference type="Proteomes" id="UP000477911">
    <property type="component" value="Unassembled WGS sequence"/>
</dbReference>
<name>A0A6L7FZ58_9RHOB</name>
<comment type="caution">
    <text evidence="6">The sequence shown here is derived from an EMBL/GenBank/DDBJ whole genome shotgun (WGS) entry which is preliminary data.</text>
</comment>
<evidence type="ECO:0000313" key="6">
    <source>
        <dbReference type="EMBL" id="MXN17035.1"/>
    </source>
</evidence>
<dbReference type="InterPro" id="IPR052719">
    <property type="entry name" value="CvpA-like"/>
</dbReference>
<dbReference type="RefSeq" id="WP_160891943.1">
    <property type="nucleotide sequence ID" value="NZ_WUMU01000003.1"/>
</dbReference>
<evidence type="ECO:0000256" key="3">
    <source>
        <dbReference type="ARBA" id="ARBA00022989"/>
    </source>
</evidence>
<proteinExistence type="predicted"/>
<comment type="subcellular location">
    <subcellularLocation>
        <location evidence="1">Membrane</location>
        <topology evidence="1">Multi-pass membrane protein</topology>
    </subcellularLocation>
</comment>
<dbReference type="EMBL" id="WUMU01000003">
    <property type="protein sequence ID" value="MXN17035.1"/>
    <property type="molecule type" value="Genomic_DNA"/>
</dbReference>
<sequence length="190" mass="19989">MEGFTIIDAIVAAVIFLSAILAYSRGFLREVLAIVGWVAAAIVAFAFAPEVVPLVKEIPVLGDFLSDSCELSVIASFGILFAVVLAIVSLFVPLFSSAVQRSVVGGLDQAAGFVFGIARGILLVAIGFFVYNTVLPAQDIALVEQSRSAVVFANLTQKIQAENPERALGWVTSQYETLTGYCSAPAGTPS</sequence>
<dbReference type="GO" id="GO:0009403">
    <property type="term" value="P:toxin biosynthetic process"/>
    <property type="evidence" value="ECO:0007669"/>
    <property type="project" value="InterPro"/>
</dbReference>
<keyword evidence="4 5" id="KW-0472">Membrane</keyword>
<keyword evidence="2 5" id="KW-0812">Transmembrane</keyword>
<organism evidence="6 7">
    <name type="scientific">Pseudooceanicola albus</name>
    <dbReference type="NCBI Taxonomy" id="2692189"/>
    <lineage>
        <taxon>Bacteria</taxon>
        <taxon>Pseudomonadati</taxon>
        <taxon>Pseudomonadota</taxon>
        <taxon>Alphaproteobacteria</taxon>
        <taxon>Rhodobacterales</taxon>
        <taxon>Paracoccaceae</taxon>
        <taxon>Pseudooceanicola</taxon>
    </lineage>
</organism>
<keyword evidence="7" id="KW-1185">Reference proteome</keyword>
<feature type="transmembrane region" description="Helical" evidence="5">
    <location>
        <begin position="72"/>
        <end position="98"/>
    </location>
</feature>
<feature type="transmembrane region" description="Helical" evidence="5">
    <location>
        <begin position="31"/>
        <end position="52"/>
    </location>
</feature>
<dbReference type="AlphaFoldDB" id="A0A6L7FZ58"/>
<evidence type="ECO:0000256" key="1">
    <source>
        <dbReference type="ARBA" id="ARBA00004141"/>
    </source>
</evidence>
<evidence type="ECO:0000256" key="4">
    <source>
        <dbReference type="ARBA" id="ARBA00023136"/>
    </source>
</evidence>
<evidence type="ECO:0000256" key="5">
    <source>
        <dbReference type="SAM" id="Phobius"/>
    </source>
</evidence>
<evidence type="ECO:0000313" key="7">
    <source>
        <dbReference type="Proteomes" id="UP000477911"/>
    </source>
</evidence>
<dbReference type="InterPro" id="IPR003825">
    <property type="entry name" value="Colicin-V_CvpA"/>
</dbReference>
<feature type="transmembrane region" description="Helical" evidence="5">
    <location>
        <begin position="110"/>
        <end position="131"/>
    </location>
</feature>
<protein>
    <submittedName>
        <fullName evidence="6">CvpA family protein</fullName>
    </submittedName>
</protein>
<dbReference type="PANTHER" id="PTHR36926:SF1">
    <property type="entry name" value="COLICIN V PRODUCTION PROTEIN"/>
    <property type="match status" value="1"/>
</dbReference>
<dbReference type="GO" id="GO:0016020">
    <property type="term" value="C:membrane"/>
    <property type="evidence" value="ECO:0007669"/>
    <property type="project" value="UniProtKB-SubCell"/>
</dbReference>
<dbReference type="PANTHER" id="PTHR36926">
    <property type="entry name" value="COLICIN V PRODUCTION PROTEIN"/>
    <property type="match status" value="1"/>
</dbReference>